<evidence type="ECO:0000313" key="1">
    <source>
        <dbReference type="EMBL" id="SDL05788.1"/>
    </source>
</evidence>
<evidence type="ECO:0000313" key="2">
    <source>
        <dbReference type="Proteomes" id="UP000198894"/>
    </source>
</evidence>
<dbReference type="AlphaFoldDB" id="A0A1G9GYM2"/>
<sequence length="185" mass="20952">MQHLYIAKEKFGPFSGTAWTMYINWSGLTQLSEVVSLDGMLGPVALGQVKDSYWPHIVNEDYMLDFFVDLDFLLSELADPGDLNVLNVIRRPSLDVRSLDWNGFTFLGYDLLDQDVSISALTNCGGFPDVFANTELSDVGLITDFDRAVEIRDLLRRMHPSEHHAECDLWAISRWQGNEGTPQSY</sequence>
<protein>
    <submittedName>
        <fullName evidence="1">Uncharacterized protein</fullName>
    </submittedName>
</protein>
<organism evidence="1 2">
    <name type="scientific">Mesorhizobium muleiense</name>
    <dbReference type="NCBI Taxonomy" id="1004279"/>
    <lineage>
        <taxon>Bacteria</taxon>
        <taxon>Pseudomonadati</taxon>
        <taxon>Pseudomonadota</taxon>
        <taxon>Alphaproteobacteria</taxon>
        <taxon>Hyphomicrobiales</taxon>
        <taxon>Phyllobacteriaceae</taxon>
        <taxon>Mesorhizobium</taxon>
    </lineage>
</organism>
<dbReference type="RefSeq" id="WP_091599619.1">
    <property type="nucleotide sequence ID" value="NZ_FNEE01000026.1"/>
</dbReference>
<keyword evidence="2" id="KW-1185">Reference proteome</keyword>
<proteinExistence type="predicted"/>
<reference evidence="2" key="1">
    <citation type="submission" date="2016-10" db="EMBL/GenBank/DDBJ databases">
        <authorList>
            <person name="Varghese N."/>
            <person name="Submissions S."/>
        </authorList>
    </citation>
    <scope>NUCLEOTIDE SEQUENCE [LARGE SCALE GENOMIC DNA]</scope>
    <source>
        <strain evidence="2">CGMCC 1.11022</strain>
    </source>
</reference>
<gene>
    <name evidence="1" type="ORF">SAMN05428953_12612</name>
</gene>
<accession>A0A1G9GYM2</accession>
<dbReference type="EMBL" id="FNEE01000026">
    <property type="protein sequence ID" value="SDL05788.1"/>
    <property type="molecule type" value="Genomic_DNA"/>
</dbReference>
<dbReference type="Proteomes" id="UP000198894">
    <property type="component" value="Unassembled WGS sequence"/>
</dbReference>
<name>A0A1G9GYM2_9HYPH</name>